<comment type="caution">
    <text evidence="1">The sequence shown here is derived from an EMBL/GenBank/DDBJ whole genome shotgun (WGS) entry which is preliminary data.</text>
</comment>
<proteinExistence type="predicted"/>
<reference evidence="1" key="1">
    <citation type="submission" date="2021-03" db="EMBL/GenBank/DDBJ databases">
        <title>Isolation of Bacillus subtilis from fermented food sample.</title>
        <authorList>
            <person name="Lakshmanan V."/>
            <person name="Athira K."/>
            <person name="Rajagopal K."/>
        </authorList>
    </citation>
    <scope>NUCLEOTIDE SEQUENCE</scope>
    <source>
        <strain evidence="1">S1</strain>
    </source>
</reference>
<dbReference type="Proteomes" id="UP000665181">
    <property type="component" value="Unassembled WGS sequence"/>
</dbReference>
<sequence>MSKNQTVQSIVKTISIEEVNRNPLQRMITNQLKVSGVSKLRKQELVDIANGLGVEAVQMIKSENNKGVEVMSYRPVFKQVEVNREGKKVKTTKEAFAVLSSLSDTIVSDVSSVMAKGVKLINICKTPEKYLELSHVSVMKKFASEFNPYYVTVPTREMALVWVSDLSSATMEDINGSKEVVIKPRLELRAQNHLIDALCKRYVFITRNEVTGEIEVLDKNKAKDLSEQGVKVDRVRDMRYIVSMDYNLPILQGENQLTREQKFLQTRAIINGVFFEFNGVMLNAEYFMASASERRTVMGTHIVGLDAVEALHTLGMDFRQFAKYNGVKYTLDMIKAPTRFGLASTSSVPSSLIKIGNQIEEYENGEYAIVGGTHTMKIVDDIYSYVRTGKYMAFDAAQDKFIVLDASEVPFKRNVTDGLIFADATVQFALNAEFGKLISAEQVRITPATKGLVVFVPGLKDMVGHDLLAFESATKGNYKTLLRTNPDFNIEFRIAIFGKNAKDDKKKVNIPYQMIQTMFDQSHVDALKEKLDVEIEEAFRVYDSPEKLSEYLGTKTIEMYEGVSDDELSEEQREQIDNTLVSLFTNFFYTGEFIMDDPYFKKRLLDIIENMIKAWSRGALPIEGHYRFMVTDVYAVMEAYRMGSYAKKYGYDSKFIDDKGDVIVPPHVGLAAGHVVMVDDQDEDFVVEQDIIFNRNPKISTKETAKARGTVTKEYLEARKKYSFAFNNLVFFSCHDFNVVKQGGADFDGDKCHATTDSVVIDAYKELPALLDLTYIDGEFVEGCPWQPKTKAEFDFFGSKYRSDVIVNGMPFNDEFKVTFTDEDYDMDFARKMHELSKVFVLRSLEPNQIGQLTNYATQILSAISRLQWSLVNGVDVDSKPLTDQMRKLYEDEISLMDVMVDKLRLAQGWEIDRPKHGGAFWQYFNLKFVEDADYYPTFATYTYVSPKGHEITRYAPLEWHKSARSSKSLELKDGLVFPSLMQQLRSHVLLMFTSKVKARFNQLNPSSDSNNLIYRFAPVANVYDHGMVEAVLKMITPIFKEYGQAQVEIMNVRSRFEEQRELMNFTGKHEAEVYYRRMKHEINRLMDKAVRTAQAKVKALPFDEASIAYIAYAKKYRDYRPEKAASPASGLSFPWIVCRDGMLELVARVSGKSTQHVRLEKVEPAPVKIRFRSFEMSAEKVALKFKSASQAAVWYHVDDMTGNYLPFVYVGKERIGILVEESAYYFTGSEKFAFQFENFDLSSTGKSASVILNNIERF</sequence>
<evidence type="ECO:0000313" key="2">
    <source>
        <dbReference type="Proteomes" id="UP000665181"/>
    </source>
</evidence>
<protein>
    <submittedName>
        <fullName evidence="1">Uncharacterized protein</fullName>
    </submittedName>
</protein>
<dbReference type="EMBL" id="JAGFPW010000005">
    <property type="protein sequence ID" value="MBO3794234.1"/>
    <property type="molecule type" value="Genomic_DNA"/>
</dbReference>
<dbReference type="AlphaFoldDB" id="A0A8I2B6P8"/>
<name>A0A8I2B6P8_BACIU</name>
<dbReference type="RefSeq" id="WP_163190134.1">
    <property type="nucleotide sequence ID" value="NZ_JAGFPW010000005.1"/>
</dbReference>
<evidence type="ECO:0000313" key="1">
    <source>
        <dbReference type="EMBL" id="MBO3794234.1"/>
    </source>
</evidence>
<organism evidence="1 2">
    <name type="scientific">Bacillus subtilis</name>
    <dbReference type="NCBI Taxonomy" id="1423"/>
    <lineage>
        <taxon>Bacteria</taxon>
        <taxon>Bacillati</taxon>
        <taxon>Bacillota</taxon>
        <taxon>Bacilli</taxon>
        <taxon>Bacillales</taxon>
        <taxon>Bacillaceae</taxon>
        <taxon>Bacillus</taxon>
    </lineage>
</organism>
<accession>A0A8I2B6P8</accession>
<gene>
    <name evidence="1" type="ORF">J5227_07910</name>
</gene>